<evidence type="ECO:0000313" key="1">
    <source>
        <dbReference type="EMBL" id="QHS88231.1"/>
    </source>
</evidence>
<dbReference type="EMBL" id="MN739094">
    <property type="protein sequence ID" value="QHS88231.1"/>
    <property type="molecule type" value="Genomic_DNA"/>
</dbReference>
<organism evidence="1">
    <name type="scientific">viral metagenome</name>
    <dbReference type="NCBI Taxonomy" id="1070528"/>
    <lineage>
        <taxon>unclassified sequences</taxon>
        <taxon>metagenomes</taxon>
        <taxon>organismal metagenomes</taxon>
    </lineage>
</organism>
<proteinExistence type="predicted"/>
<protein>
    <submittedName>
        <fullName evidence="1">Uncharacterized protein</fullName>
    </submittedName>
</protein>
<reference evidence="1" key="1">
    <citation type="journal article" date="2020" name="Nature">
        <title>Giant virus diversity and host interactions through global metagenomics.</title>
        <authorList>
            <person name="Schulz F."/>
            <person name="Roux S."/>
            <person name="Paez-Espino D."/>
            <person name="Jungbluth S."/>
            <person name="Walsh D.A."/>
            <person name="Denef V.J."/>
            <person name="McMahon K.D."/>
            <person name="Konstantinidis K.T."/>
            <person name="Eloe-Fadrosh E.A."/>
            <person name="Kyrpides N.C."/>
            <person name="Woyke T."/>
        </authorList>
    </citation>
    <scope>NUCLEOTIDE SEQUENCE</scope>
    <source>
        <strain evidence="1">GVMAG-M-3300010158-55</strain>
    </source>
</reference>
<sequence length="105" mass="12173">MEKSMIVQHLVLPQDVLDHICSFVFYTEIDVMIRNVTNYNIVLGEYKRVRKESLLSWGPTIISNYTVYFILPRGNQLILANLCSTCGNYTKPLYRSNHILCQCVV</sequence>
<accession>A0A6C0B944</accession>
<dbReference type="AlphaFoldDB" id="A0A6C0B944"/>
<name>A0A6C0B944_9ZZZZ</name>